<dbReference type="AlphaFoldDB" id="A0A1A8CBP8"/>
<gene>
    <name evidence="1" type="primary">Nfu_g_1_019470</name>
</gene>
<proteinExistence type="predicted"/>
<evidence type="ECO:0000313" key="1">
    <source>
        <dbReference type="EMBL" id="SBP76483.1"/>
    </source>
</evidence>
<dbReference type="EMBL" id="HADZ01012542">
    <property type="protein sequence ID" value="SBP76483.1"/>
    <property type="molecule type" value="Transcribed_RNA"/>
</dbReference>
<name>A0A1A8CBP8_NOTKA</name>
<sequence length="35" mass="4237">QNKVSYSSLKYWKDSLQVCICSPVVQRLWRFQRSC</sequence>
<protein>
    <submittedName>
        <fullName evidence="1">Uncharacterized protein</fullName>
    </submittedName>
</protein>
<accession>A0A1A8CBP8</accession>
<reference evidence="1" key="2">
    <citation type="submission" date="2016-06" db="EMBL/GenBank/DDBJ databases">
        <title>The genome of a short-lived fish provides insights into sex chromosome evolution and the genetic control of aging.</title>
        <authorList>
            <person name="Reichwald K."/>
            <person name="Felder M."/>
            <person name="Petzold A."/>
            <person name="Koch P."/>
            <person name="Groth M."/>
            <person name="Platzer M."/>
        </authorList>
    </citation>
    <scope>NUCLEOTIDE SEQUENCE</scope>
    <source>
        <tissue evidence="1">Brain</tissue>
    </source>
</reference>
<feature type="non-terminal residue" evidence="1">
    <location>
        <position position="1"/>
    </location>
</feature>
<organism evidence="1">
    <name type="scientific">Nothobranchius kadleci</name>
    <name type="common">African annual killifish</name>
    <dbReference type="NCBI Taxonomy" id="1051664"/>
    <lineage>
        <taxon>Eukaryota</taxon>
        <taxon>Metazoa</taxon>
        <taxon>Chordata</taxon>
        <taxon>Craniata</taxon>
        <taxon>Vertebrata</taxon>
        <taxon>Euteleostomi</taxon>
        <taxon>Actinopterygii</taxon>
        <taxon>Neopterygii</taxon>
        <taxon>Teleostei</taxon>
        <taxon>Neoteleostei</taxon>
        <taxon>Acanthomorphata</taxon>
        <taxon>Ovalentaria</taxon>
        <taxon>Atherinomorphae</taxon>
        <taxon>Cyprinodontiformes</taxon>
        <taxon>Nothobranchiidae</taxon>
        <taxon>Nothobranchius</taxon>
    </lineage>
</organism>
<reference evidence="1" key="1">
    <citation type="submission" date="2016-05" db="EMBL/GenBank/DDBJ databases">
        <authorList>
            <person name="Lavstsen T."/>
            <person name="Jespersen J.S."/>
        </authorList>
    </citation>
    <scope>NUCLEOTIDE SEQUENCE</scope>
    <source>
        <tissue evidence="1">Brain</tissue>
    </source>
</reference>